<dbReference type="Proteomes" id="UP001597285">
    <property type="component" value="Unassembled WGS sequence"/>
</dbReference>
<proteinExistence type="inferred from homology"/>
<dbReference type="InterPro" id="IPR035994">
    <property type="entry name" value="Nucleoside_phosphorylase_sf"/>
</dbReference>
<dbReference type="NCBIfam" id="NF004079">
    <property type="entry name" value="PRK05584.1"/>
    <property type="match status" value="1"/>
</dbReference>
<reference evidence="8" key="1">
    <citation type="journal article" date="2019" name="Int. J. Syst. Evol. Microbiol.">
        <title>The Global Catalogue of Microorganisms (GCM) 10K type strain sequencing project: providing services to taxonomists for standard genome sequencing and annotation.</title>
        <authorList>
            <consortium name="The Broad Institute Genomics Platform"/>
            <consortium name="The Broad Institute Genome Sequencing Center for Infectious Disease"/>
            <person name="Wu L."/>
            <person name="Ma J."/>
        </authorList>
    </citation>
    <scope>NUCLEOTIDE SEQUENCE [LARGE SCALE GENOMIC DNA]</scope>
    <source>
        <strain evidence="8">KCTC 42143</strain>
    </source>
</reference>
<keyword evidence="3 5" id="KW-0378">Hydrolase</keyword>
<evidence type="ECO:0000256" key="1">
    <source>
        <dbReference type="ARBA" id="ARBA00004945"/>
    </source>
</evidence>
<protein>
    <recommendedName>
        <fullName evidence="5">5'-methylthioadenosine/S-adenosylhomocysteine nucleosidase</fullName>
        <shortName evidence="5">MTA/SAH nucleosidase</shortName>
        <shortName evidence="5">MTAN</shortName>
        <ecNumber evidence="5">3.2.2.9</ecNumber>
    </recommendedName>
    <alternativeName>
        <fullName evidence="5">5'-deoxyadenosine nucleosidase</fullName>
        <shortName evidence="5">DOA nucleosidase</shortName>
        <shortName evidence="5">dAdo nucleosidase</shortName>
    </alternativeName>
    <alternativeName>
        <fullName evidence="5">5'-methylthioadenosine nucleosidase</fullName>
        <shortName evidence="5">MTA nucleosidase</shortName>
    </alternativeName>
    <alternativeName>
        <fullName evidence="5">S-adenosylhomocysteine nucleosidase</fullName>
        <shortName evidence="5">AdoHcy nucleosidase</shortName>
        <shortName evidence="5">SAH nucleosidase</shortName>
        <shortName evidence="5">SRH nucleosidase</shortName>
    </alternativeName>
</protein>
<dbReference type="HAMAP" id="MF_01684">
    <property type="entry name" value="Salvage_MtnN"/>
    <property type="match status" value="1"/>
</dbReference>
<comment type="catalytic activity">
    <reaction evidence="5">
        <text>S-adenosyl-L-homocysteine + H2O = S-(5-deoxy-D-ribos-5-yl)-L-homocysteine + adenine</text>
        <dbReference type="Rhea" id="RHEA:17805"/>
        <dbReference type="ChEBI" id="CHEBI:15377"/>
        <dbReference type="ChEBI" id="CHEBI:16708"/>
        <dbReference type="ChEBI" id="CHEBI:57856"/>
        <dbReference type="ChEBI" id="CHEBI:58195"/>
        <dbReference type="EC" id="3.2.2.9"/>
    </reaction>
</comment>
<dbReference type="PANTHER" id="PTHR46832:SF1">
    <property type="entry name" value="5'-METHYLTHIOADENOSINE_S-ADENOSYLHOMOCYSTEINE NUCLEOSIDASE"/>
    <property type="match status" value="1"/>
</dbReference>
<organism evidence="7 8">
    <name type="scientific">Carnobacterium antarcticum</name>
    <dbReference type="NCBI Taxonomy" id="2126436"/>
    <lineage>
        <taxon>Bacteria</taxon>
        <taxon>Bacillati</taxon>
        <taxon>Bacillota</taxon>
        <taxon>Bacilli</taxon>
        <taxon>Lactobacillales</taxon>
        <taxon>Carnobacteriaceae</taxon>
        <taxon>Carnobacterium</taxon>
    </lineage>
</organism>
<evidence type="ECO:0000256" key="5">
    <source>
        <dbReference type="HAMAP-Rule" id="MF_01684"/>
    </source>
</evidence>
<evidence type="ECO:0000256" key="3">
    <source>
        <dbReference type="ARBA" id="ARBA00022801"/>
    </source>
</evidence>
<keyword evidence="2 5" id="KW-0028">Amino-acid biosynthesis</keyword>
<dbReference type="SUPFAM" id="SSF53167">
    <property type="entry name" value="Purine and uridine phosphorylases"/>
    <property type="match status" value="1"/>
</dbReference>
<feature type="binding site" evidence="5">
    <location>
        <position position="78"/>
    </location>
    <ligand>
        <name>substrate</name>
    </ligand>
</feature>
<feature type="binding site" evidence="5">
    <location>
        <position position="152"/>
    </location>
    <ligand>
        <name>substrate</name>
    </ligand>
</feature>
<feature type="active site" description="Proton acceptor" evidence="5">
    <location>
        <position position="12"/>
    </location>
</feature>
<name>A0ABW4NN82_9LACT</name>
<feature type="active site" description="Proton donor" evidence="5">
    <location>
        <position position="197"/>
    </location>
</feature>
<dbReference type="EC" id="3.2.2.9" evidence="5"/>
<feature type="domain" description="Nucleoside phosphorylase" evidence="6">
    <location>
        <begin position="2"/>
        <end position="227"/>
    </location>
</feature>
<gene>
    <name evidence="5" type="primary">mtnN</name>
    <name evidence="7" type="ORF">ACFSBK_07085</name>
</gene>
<evidence type="ECO:0000256" key="2">
    <source>
        <dbReference type="ARBA" id="ARBA00022605"/>
    </source>
</evidence>
<accession>A0ABW4NN82</accession>
<keyword evidence="7" id="KW-0326">Glycosidase</keyword>
<keyword evidence="4 5" id="KW-0486">Methionine biosynthesis</keyword>
<evidence type="ECO:0000256" key="4">
    <source>
        <dbReference type="ARBA" id="ARBA00023167"/>
    </source>
</evidence>
<dbReference type="InterPro" id="IPR000845">
    <property type="entry name" value="Nucleoside_phosphorylase_d"/>
</dbReference>
<dbReference type="EMBL" id="JBHUFF010000013">
    <property type="protein sequence ID" value="MFD1799614.1"/>
    <property type="molecule type" value="Genomic_DNA"/>
</dbReference>
<comment type="function">
    <text evidence="5">Catalyzes the irreversible cleavage of the glycosidic bond in both 5'-methylthioadenosine (MTA) and S-adenosylhomocysteine (SAH/AdoHcy) to adenine and the corresponding thioribose, 5'-methylthioribose and S-ribosylhomocysteine, respectively. Also cleaves 5'-deoxyadenosine, a toxic by-product of radical S-adenosylmethionine (SAM) enzymes, into 5-deoxyribose and adenine.</text>
</comment>
<sequence length="230" mass="24085">MKIGIIGAMAEEIALLEKQLTNKKEWSQANAFFISGMVANHEVFLVQSGIGKVNSAIAATLLIAQYGVEAVINTGSAGGIGKGLKVGDVVISTELAYHDVDATVFGYAIGQVPQMPARYPADKGLMEKTAEAAKAVGLAPVQGVIVTSDSFVAGKGATASILEHFPDALAAEMEGAAIAQVCFQFNKPFIIVRAMSDVADEEAGVSFDEFIIEAGKQSAYMVLELLKAID</sequence>
<dbReference type="Gene3D" id="3.40.50.1580">
    <property type="entry name" value="Nucleoside phosphorylase domain"/>
    <property type="match status" value="1"/>
</dbReference>
<evidence type="ECO:0000313" key="8">
    <source>
        <dbReference type="Proteomes" id="UP001597285"/>
    </source>
</evidence>
<evidence type="ECO:0000313" key="7">
    <source>
        <dbReference type="EMBL" id="MFD1799614.1"/>
    </source>
</evidence>
<dbReference type="RefSeq" id="WP_058918207.1">
    <property type="nucleotide sequence ID" value="NZ_JBHSQC010000025.1"/>
</dbReference>
<evidence type="ECO:0000259" key="6">
    <source>
        <dbReference type="Pfam" id="PF01048"/>
    </source>
</evidence>
<dbReference type="NCBIfam" id="TIGR01704">
    <property type="entry name" value="MTA_SAH-Nsdase"/>
    <property type="match status" value="1"/>
</dbReference>
<comment type="caution">
    <text evidence="7">The sequence shown here is derived from an EMBL/GenBank/DDBJ whole genome shotgun (WGS) entry which is preliminary data.</text>
</comment>
<comment type="catalytic activity">
    <reaction evidence="5">
        <text>S-methyl-5'-thioadenosine + H2O = 5-(methylsulfanyl)-D-ribose + adenine</text>
        <dbReference type="Rhea" id="RHEA:13617"/>
        <dbReference type="ChEBI" id="CHEBI:15377"/>
        <dbReference type="ChEBI" id="CHEBI:16708"/>
        <dbReference type="ChEBI" id="CHEBI:17509"/>
        <dbReference type="ChEBI" id="CHEBI:78440"/>
        <dbReference type="EC" id="3.2.2.9"/>
    </reaction>
</comment>
<dbReference type="GO" id="GO:0008782">
    <property type="term" value="F:adenosylhomocysteine nucleosidase activity"/>
    <property type="evidence" value="ECO:0007669"/>
    <property type="project" value="UniProtKB-EC"/>
</dbReference>
<comment type="pathway">
    <text evidence="1 5">Amino-acid biosynthesis; L-methionine biosynthesis via salvage pathway; S-methyl-5-thio-alpha-D-ribose 1-phosphate from S-methyl-5'-thioadenosine (hydrolase route): step 1/2.</text>
</comment>
<comment type="catalytic activity">
    <reaction evidence="5">
        <text>5'-deoxyadenosine + H2O = 5-deoxy-D-ribose + adenine</text>
        <dbReference type="Rhea" id="RHEA:29859"/>
        <dbReference type="ChEBI" id="CHEBI:15377"/>
        <dbReference type="ChEBI" id="CHEBI:16708"/>
        <dbReference type="ChEBI" id="CHEBI:17319"/>
        <dbReference type="ChEBI" id="CHEBI:149540"/>
        <dbReference type="EC" id="3.2.2.9"/>
    </reaction>
</comment>
<comment type="similarity">
    <text evidence="5">Belongs to the PNP/UDP phosphorylase family. MtnN subfamily.</text>
</comment>
<dbReference type="PANTHER" id="PTHR46832">
    <property type="entry name" value="5'-METHYLTHIOADENOSINE/S-ADENOSYLHOMOCYSTEINE NUCLEOSIDASE"/>
    <property type="match status" value="1"/>
</dbReference>
<dbReference type="Pfam" id="PF01048">
    <property type="entry name" value="PNP_UDP_1"/>
    <property type="match status" value="1"/>
</dbReference>
<dbReference type="InterPro" id="IPR010049">
    <property type="entry name" value="MTA_SAH_Nsdase"/>
</dbReference>
<keyword evidence="8" id="KW-1185">Reference proteome</keyword>
<feature type="binding site" evidence="5">
    <location>
        <begin position="173"/>
        <end position="174"/>
    </location>
    <ligand>
        <name>substrate</name>
    </ligand>
</feature>
<dbReference type="CDD" id="cd09008">
    <property type="entry name" value="MTAN"/>
    <property type="match status" value="1"/>
</dbReference>